<evidence type="ECO:0000313" key="3">
    <source>
        <dbReference type="EMBL" id="CAG9121533.1"/>
    </source>
</evidence>
<dbReference type="InterPro" id="IPR036691">
    <property type="entry name" value="Endo/exonu/phosph_ase_sf"/>
</dbReference>
<comment type="caution">
    <text evidence="3">The sequence shown here is derived from an EMBL/GenBank/DDBJ whole genome shotgun (WGS) entry which is preliminary data.</text>
</comment>
<evidence type="ECO:0000313" key="4">
    <source>
        <dbReference type="Proteomes" id="UP000653454"/>
    </source>
</evidence>
<dbReference type="EMBL" id="CAJHNJ030000025">
    <property type="protein sequence ID" value="CAG9121533.1"/>
    <property type="molecule type" value="Genomic_DNA"/>
</dbReference>
<evidence type="ECO:0000259" key="2">
    <source>
        <dbReference type="Pfam" id="PF25298"/>
    </source>
</evidence>
<evidence type="ECO:0000256" key="1">
    <source>
        <dbReference type="SAM" id="Coils"/>
    </source>
</evidence>
<dbReference type="InterPro" id="IPR057251">
    <property type="entry name" value="FP_C"/>
</dbReference>
<dbReference type="Pfam" id="PF25298">
    <property type="entry name" value="Baculo_FP_2nd"/>
    <property type="match status" value="1"/>
</dbReference>
<sequence>MDILYQNVAGLRTKTRQFLSLVESSAADLIIITESSANASLHNAEIAPPGFQVLRCDRADGRKQGGVMLVAPPRFELREVALPSDVNIDAYQFELVIATVHRMDRYLFTCCAVYIPPSANDNNYLLMFNLIENFCVKYKGNFIVISLLETEVKDLKYQNKALKLEMNDNNQRDRILNLEIIGIPEQSNENLMNIICALLKKVDDNITPDEIERAHRVTPKNKVQGRPRVVIAKLRSRMLKDTIISKSRKLQLTTKDIGIQGQPKQIFINEHLTQFNKLLLKKCKDTAKIKKYQFVWSKNGLIRMRKNETTPALLIKDEEDLLNLR</sequence>
<reference evidence="3" key="1">
    <citation type="submission" date="2020-11" db="EMBL/GenBank/DDBJ databases">
        <authorList>
            <person name="Whiteford S."/>
        </authorList>
    </citation>
    <scope>NUCLEOTIDE SEQUENCE</scope>
</reference>
<proteinExistence type="predicted"/>
<name>A0A8S4F3X4_PLUXY</name>
<accession>A0A8S4F3X4</accession>
<feature type="coiled-coil region" evidence="1">
    <location>
        <begin position="145"/>
        <end position="172"/>
    </location>
</feature>
<keyword evidence="4" id="KW-1185">Reference proteome</keyword>
<organism evidence="3 4">
    <name type="scientific">Plutella xylostella</name>
    <name type="common">Diamondback moth</name>
    <name type="synonym">Plutella maculipennis</name>
    <dbReference type="NCBI Taxonomy" id="51655"/>
    <lineage>
        <taxon>Eukaryota</taxon>
        <taxon>Metazoa</taxon>
        <taxon>Ecdysozoa</taxon>
        <taxon>Arthropoda</taxon>
        <taxon>Hexapoda</taxon>
        <taxon>Insecta</taxon>
        <taxon>Pterygota</taxon>
        <taxon>Neoptera</taxon>
        <taxon>Endopterygota</taxon>
        <taxon>Lepidoptera</taxon>
        <taxon>Glossata</taxon>
        <taxon>Ditrysia</taxon>
        <taxon>Yponomeutoidea</taxon>
        <taxon>Plutellidae</taxon>
        <taxon>Plutella</taxon>
    </lineage>
</organism>
<gene>
    <name evidence="3" type="ORF">PLXY2_LOCUS7336</name>
</gene>
<feature type="domain" description="FP protein C-terminal" evidence="2">
    <location>
        <begin position="273"/>
        <end position="324"/>
    </location>
</feature>
<protein>
    <submittedName>
        <fullName evidence="3">(diamondback moth) hypothetical protein</fullName>
    </submittedName>
</protein>
<dbReference type="AlphaFoldDB" id="A0A8S4F3X4"/>
<dbReference type="SUPFAM" id="SSF56219">
    <property type="entry name" value="DNase I-like"/>
    <property type="match status" value="1"/>
</dbReference>
<dbReference type="Gene3D" id="3.60.10.10">
    <property type="entry name" value="Endonuclease/exonuclease/phosphatase"/>
    <property type="match status" value="1"/>
</dbReference>
<dbReference type="Gene3D" id="3.30.70.1820">
    <property type="entry name" value="L1 transposable element, RRM domain"/>
    <property type="match status" value="1"/>
</dbReference>
<dbReference type="Proteomes" id="UP000653454">
    <property type="component" value="Unassembled WGS sequence"/>
</dbReference>
<dbReference type="InterPro" id="IPR004244">
    <property type="entry name" value="Transposase_22"/>
</dbReference>
<keyword evidence="1" id="KW-0175">Coiled coil</keyword>
<dbReference type="PANTHER" id="PTHR11505">
    <property type="entry name" value="L1 TRANSPOSABLE ELEMENT-RELATED"/>
    <property type="match status" value="1"/>
</dbReference>